<keyword evidence="3" id="KW-0732">Signal</keyword>
<dbReference type="Proteomes" id="UP000002640">
    <property type="component" value="Unassembled WGS sequence"/>
</dbReference>
<keyword evidence="1" id="KW-0175">Coiled coil</keyword>
<dbReference type="AlphaFoldDB" id="G4YMX1"/>
<dbReference type="EMBL" id="JH159151">
    <property type="protein sequence ID" value="EGZ29504.1"/>
    <property type="molecule type" value="Genomic_DNA"/>
</dbReference>
<evidence type="ECO:0000313" key="5">
    <source>
        <dbReference type="Proteomes" id="UP000002640"/>
    </source>
</evidence>
<dbReference type="RefSeq" id="XP_009516779.1">
    <property type="nucleotide sequence ID" value="XM_009518484.1"/>
</dbReference>
<dbReference type="STRING" id="1094619.G4YMX1"/>
<dbReference type="SMR" id="G4YMX1"/>
<protein>
    <submittedName>
        <fullName evidence="4">Uncharacterized protein</fullName>
    </submittedName>
</protein>
<evidence type="ECO:0000313" key="4">
    <source>
        <dbReference type="EMBL" id="EGZ29504.1"/>
    </source>
</evidence>
<dbReference type="InParanoid" id="G4YMX1"/>
<feature type="compositionally biased region" description="Low complexity" evidence="2">
    <location>
        <begin position="145"/>
        <end position="155"/>
    </location>
</feature>
<sequence length="204" mass="22810">MAAVCFAILLTEQVEAAQRREQQQLSELLASTNGNTGAFPLQAASQRFSLLASKYKELDQEYQAVKQQLADAQHSLDSYADLETRYTQLQEAHLVQAALVQRLQRDKQHAAALKEKVIRQFEQTVAQQSAEAPERSPPRQHEPLDSSNNGDSNGSETREALLRVRVQVLEQQLQTNAREAAAEMSALRMRILELETAASRRAGK</sequence>
<feature type="chain" id="PRO_5003471409" evidence="3">
    <location>
        <begin position="17"/>
        <end position="204"/>
    </location>
</feature>
<dbReference type="GeneID" id="20643198"/>
<feature type="coiled-coil region" evidence="1">
    <location>
        <begin position="41"/>
        <end position="75"/>
    </location>
</feature>
<evidence type="ECO:0000256" key="1">
    <source>
        <dbReference type="SAM" id="Coils"/>
    </source>
</evidence>
<evidence type="ECO:0000256" key="3">
    <source>
        <dbReference type="SAM" id="SignalP"/>
    </source>
</evidence>
<feature type="signal peptide" evidence="3">
    <location>
        <begin position="1"/>
        <end position="16"/>
    </location>
</feature>
<evidence type="ECO:0000256" key="2">
    <source>
        <dbReference type="SAM" id="MobiDB-lite"/>
    </source>
</evidence>
<gene>
    <name evidence="4" type="ORF">PHYSODRAFT_309840</name>
</gene>
<proteinExistence type="predicted"/>
<reference evidence="4 5" key="1">
    <citation type="journal article" date="2006" name="Science">
        <title>Phytophthora genome sequences uncover evolutionary origins and mechanisms of pathogenesis.</title>
        <authorList>
            <person name="Tyler B.M."/>
            <person name="Tripathy S."/>
            <person name="Zhang X."/>
            <person name="Dehal P."/>
            <person name="Jiang R.H."/>
            <person name="Aerts A."/>
            <person name="Arredondo F.D."/>
            <person name="Baxter L."/>
            <person name="Bensasson D."/>
            <person name="Beynon J.L."/>
            <person name="Chapman J."/>
            <person name="Damasceno C.M."/>
            <person name="Dorrance A.E."/>
            <person name="Dou D."/>
            <person name="Dickerman A.W."/>
            <person name="Dubchak I.L."/>
            <person name="Garbelotto M."/>
            <person name="Gijzen M."/>
            <person name="Gordon S.G."/>
            <person name="Govers F."/>
            <person name="Grunwald N.J."/>
            <person name="Huang W."/>
            <person name="Ivors K.L."/>
            <person name="Jones R.W."/>
            <person name="Kamoun S."/>
            <person name="Krampis K."/>
            <person name="Lamour K.H."/>
            <person name="Lee M.K."/>
            <person name="McDonald W.H."/>
            <person name="Medina M."/>
            <person name="Meijer H.J."/>
            <person name="Nordberg E.K."/>
            <person name="Maclean D.J."/>
            <person name="Ospina-Giraldo M.D."/>
            <person name="Morris P.F."/>
            <person name="Phuntumart V."/>
            <person name="Putnam N.H."/>
            <person name="Rash S."/>
            <person name="Rose J.K."/>
            <person name="Sakihama Y."/>
            <person name="Salamov A.A."/>
            <person name="Savidor A."/>
            <person name="Scheuring C.F."/>
            <person name="Smith B.M."/>
            <person name="Sobral B.W."/>
            <person name="Terry A."/>
            <person name="Torto-Alalibo T.A."/>
            <person name="Win J."/>
            <person name="Xu Z."/>
            <person name="Zhang H."/>
            <person name="Grigoriev I.V."/>
            <person name="Rokhsar D.S."/>
            <person name="Boore J.L."/>
        </authorList>
    </citation>
    <scope>NUCLEOTIDE SEQUENCE [LARGE SCALE GENOMIC DNA]</scope>
    <source>
        <strain evidence="4 5">P6497</strain>
    </source>
</reference>
<accession>G4YMX1</accession>
<feature type="compositionally biased region" description="Basic and acidic residues" evidence="2">
    <location>
        <begin position="132"/>
        <end position="144"/>
    </location>
</feature>
<feature type="coiled-coil region" evidence="1">
    <location>
        <begin position="170"/>
        <end position="197"/>
    </location>
</feature>
<keyword evidence="5" id="KW-1185">Reference proteome</keyword>
<organism evidence="4 5">
    <name type="scientific">Phytophthora sojae (strain P6497)</name>
    <name type="common">Soybean stem and root rot agent</name>
    <name type="synonym">Phytophthora megasperma f. sp. glycines</name>
    <dbReference type="NCBI Taxonomy" id="1094619"/>
    <lineage>
        <taxon>Eukaryota</taxon>
        <taxon>Sar</taxon>
        <taxon>Stramenopiles</taxon>
        <taxon>Oomycota</taxon>
        <taxon>Peronosporomycetes</taxon>
        <taxon>Peronosporales</taxon>
        <taxon>Peronosporaceae</taxon>
        <taxon>Phytophthora</taxon>
    </lineage>
</organism>
<feature type="region of interest" description="Disordered" evidence="2">
    <location>
        <begin position="124"/>
        <end position="156"/>
    </location>
</feature>
<name>G4YMX1_PHYSP</name>
<dbReference type="KEGG" id="psoj:PHYSODRAFT_309840"/>